<organism evidence="1 2">
    <name type="scientific">Caerostris darwini</name>
    <dbReference type="NCBI Taxonomy" id="1538125"/>
    <lineage>
        <taxon>Eukaryota</taxon>
        <taxon>Metazoa</taxon>
        <taxon>Ecdysozoa</taxon>
        <taxon>Arthropoda</taxon>
        <taxon>Chelicerata</taxon>
        <taxon>Arachnida</taxon>
        <taxon>Araneae</taxon>
        <taxon>Araneomorphae</taxon>
        <taxon>Entelegynae</taxon>
        <taxon>Araneoidea</taxon>
        <taxon>Araneidae</taxon>
        <taxon>Caerostris</taxon>
    </lineage>
</organism>
<protein>
    <submittedName>
        <fullName evidence="1">Uncharacterized protein</fullName>
    </submittedName>
</protein>
<proteinExistence type="predicted"/>
<accession>A0AAV4T521</accession>
<sequence>MELSNDRIIFRRLQSSFPCEREVSPETTKLSVFHQAEISVAMRPACKFPYPVPQRIDHLPAVMVTDLIQLFIIQVWIINNWIDVFVWKSMSSSTSN</sequence>
<comment type="caution">
    <text evidence="1">The sequence shown here is derived from an EMBL/GenBank/DDBJ whole genome shotgun (WGS) entry which is preliminary data.</text>
</comment>
<reference evidence="1 2" key="1">
    <citation type="submission" date="2021-06" db="EMBL/GenBank/DDBJ databases">
        <title>Caerostris darwini draft genome.</title>
        <authorList>
            <person name="Kono N."/>
            <person name="Arakawa K."/>
        </authorList>
    </citation>
    <scope>NUCLEOTIDE SEQUENCE [LARGE SCALE GENOMIC DNA]</scope>
</reference>
<evidence type="ECO:0000313" key="2">
    <source>
        <dbReference type="Proteomes" id="UP001054837"/>
    </source>
</evidence>
<dbReference type="EMBL" id="BPLQ01009039">
    <property type="protein sequence ID" value="GIY41200.1"/>
    <property type="molecule type" value="Genomic_DNA"/>
</dbReference>
<evidence type="ECO:0000313" key="1">
    <source>
        <dbReference type="EMBL" id="GIY41200.1"/>
    </source>
</evidence>
<dbReference type="AlphaFoldDB" id="A0AAV4T521"/>
<gene>
    <name evidence="1" type="ORF">CDAR_573951</name>
</gene>
<name>A0AAV4T521_9ARAC</name>
<dbReference type="Proteomes" id="UP001054837">
    <property type="component" value="Unassembled WGS sequence"/>
</dbReference>
<keyword evidence="2" id="KW-1185">Reference proteome</keyword>